<evidence type="ECO:0000313" key="11">
    <source>
        <dbReference type="EMBL" id="GIY32039.1"/>
    </source>
</evidence>
<dbReference type="InterPro" id="IPR002172">
    <property type="entry name" value="LDrepeatLR_classA_rpt"/>
</dbReference>
<keyword evidence="5 10" id="KW-1133">Transmembrane helix</keyword>
<dbReference type="PANTHER" id="PTHR39069:SF1">
    <property type="entry name" value="ECDYSONE-INDUCIBLE GENE E1, ISOFORM A"/>
    <property type="match status" value="1"/>
</dbReference>
<feature type="disulfide bond" evidence="9">
    <location>
        <begin position="504"/>
        <end position="516"/>
    </location>
</feature>
<dbReference type="PROSITE" id="PS01209">
    <property type="entry name" value="LDLRA_1"/>
    <property type="match status" value="2"/>
</dbReference>
<keyword evidence="6 10" id="KW-0472">Membrane</keyword>
<dbReference type="CDD" id="cd00112">
    <property type="entry name" value="LDLa"/>
    <property type="match status" value="4"/>
</dbReference>
<dbReference type="SUPFAM" id="SSF57424">
    <property type="entry name" value="LDL receptor-like module"/>
    <property type="match status" value="4"/>
</dbReference>
<feature type="disulfide bond" evidence="9">
    <location>
        <begin position="472"/>
        <end position="490"/>
    </location>
</feature>
<feature type="disulfide bond" evidence="9">
    <location>
        <begin position="523"/>
        <end position="538"/>
    </location>
</feature>
<sequence>MGVCQRRCYLADDYTFRSLNKGTPHSLLRSFSPATRKLVPARSQESRTDKPPMLLSCSPAIAHASTLESPQPPVLLKKIIMCIWRFCELDIPRRRVGGRDAMSSNPSHHISKSPQPVRKMGNFRKWVKVFMLCIQVASFVDLLRGSNKVFASLRLNWKFSGAARAIVAFAKPVIGALQTGRVRSAVNRDLIRDGACREVTAMYFPALVFLSLLVVVSMATHRNFERYNSLQRSRRLGEGCAWSSDCSVQYSHCDAQTRECTCLPYHFQANSSVCLPASLLGMGCEADQQCQLKVADSWCPPSKKVCGCQENFLRLRMDRCLPPASVGDYCVSDAHCGLSDPNSRCRFIVPGVYGKCECYSPLPPDSTGKCAPDLGGSCEEDADCERATPYSTCNEGTCRCLLERKGQGCTSPAQSAEVSLRPVSLGLPCVAHNQCQARDPHSQCQGGRCECARLAPTCSSANTRCLNDTFQCTNGQCISWYFLCDGEKNCKDGSDEDNCTPFACPPQSFQCNDGTCLSRSSVCNGRWECPDGSDEARCYTGIPCDGHSFRCASGQCVPAYAFCNAVVDCLDGSDEDFAVCERGEGCPAGSFQCGNGRCRSSAILCSGLDGCGDNTDEDRCTVCRCEAPE</sequence>
<dbReference type="FunFam" id="4.10.400.10:FF:000024">
    <property type="entry name" value="Low-density lipoprotein RecePtor related"/>
    <property type="match status" value="1"/>
</dbReference>
<dbReference type="EMBL" id="BPLQ01007740">
    <property type="protein sequence ID" value="GIY32039.1"/>
    <property type="molecule type" value="Genomic_DNA"/>
</dbReference>
<feature type="disulfide bond" evidence="9">
    <location>
        <begin position="551"/>
        <end position="569"/>
    </location>
</feature>
<reference evidence="11 12" key="1">
    <citation type="submission" date="2021-06" db="EMBL/GenBank/DDBJ databases">
        <title>Caerostris darwini draft genome.</title>
        <authorList>
            <person name="Kono N."/>
            <person name="Arakawa K."/>
        </authorList>
    </citation>
    <scope>NUCLEOTIDE SEQUENCE [LARGE SCALE GENOMIC DNA]</scope>
</reference>
<feature type="disulfide bond" evidence="9">
    <location>
        <begin position="605"/>
        <end position="620"/>
    </location>
</feature>
<feature type="disulfide bond" evidence="9">
    <location>
        <begin position="511"/>
        <end position="529"/>
    </location>
</feature>
<keyword evidence="12" id="KW-1185">Reference proteome</keyword>
<comment type="caution">
    <text evidence="9">Lacks conserved residue(s) required for the propagation of feature annotation.</text>
</comment>
<evidence type="ECO:0000256" key="4">
    <source>
        <dbReference type="ARBA" id="ARBA00022737"/>
    </source>
</evidence>
<feature type="transmembrane region" description="Helical" evidence="10">
    <location>
        <begin position="201"/>
        <end position="220"/>
    </location>
</feature>
<evidence type="ECO:0000256" key="1">
    <source>
        <dbReference type="ARBA" id="ARBA00004167"/>
    </source>
</evidence>
<dbReference type="PRINTS" id="PR00261">
    <property type="entry name" value="LDLRECEPTOR"/>
</dbReference>
<evidence type="ECO:0000256" key="8">
    <source>
        <dbReference type="ARBA" id="ARBA00023180"/>
    </source>
</evidence>
<accession>A0AAV4SFD5</accession>
<keyword evidence="11" id="KW-0675">Receptor</keyword>
<comment type="subcellular location">
    <subcellularLocation>
        <location evidence="1">Membrane</location>
        <topology evidence="1">Single-pass membrane protein</topology>
    </subcellularLocation>
</comment>
<dbReference type="GO" id="GO:0016020">
    <property type="term" value="C:membrane"/>
    <property type="evidence" value="ECO:0007669"/>
    <property type="project" value="UniProtKB-SubCell"/>
</dbReference>
<keyword evidence="8" id="KW-0325">Glycoprotein</keyword>
<keyword evidence="7 9" id="KW-1015">Disulfide bond</keyword>
<evidence type="ECO:0000256" key="2">
    <source>
        <dbReference type="ARBA" id="ARBA00009939"/>
    </source>
</evidence>
<evidence type="ECO:0000256" key="10">
    <source>
        <dbReference type="SAM" id="Phobius"/>
    </source>
</evidence>
<keyword evidence="11" id="KW-0449">Lipoprotein</keyword>
<comment type="similarity">
    <text evidence="2">Belongs to the LDLR family.</text>
</comment>
<dbReference type="Gene3D" id="4.10.400.10">
    <property type="entry name" value="Low-density Lipoprotein Receptor"/>
    <property type="match status" value="4"/>
</dbReference>
<dbReference type="Proteomes" id="UP001054837">
    <property type="component" value="Unassembled WGS sequence"/>
</dbReference>
<dbReference type="InterPro" id="IPR036055">
    <property type="entry name" value="LDL_receptor-like_sf"/>
</dbReference>
<gene>
    <name evidence="11" type="primary">lrp-1_0</name>
    <name evidence="11" type="ORF">CDAR_411331</name>
</gene>
<dbReference type="InterPro" id="IPR023415">
    <property type="entry name" value="LDLR_class-A_CS"/>
</dbReference>
<dbReference type="AlphaFoldDB" id="A0AAV4SFD5"/>
<proteinExistence type="inferred from homology"/>
<feature type="disulfide bond" evidence="9">
    <location>
        <begin position="586"/>
        <end position="598"/>
    </location>
</feature>
<dbReference type="SMART" id="SM00192">
    <property type="entry name" value="LDLa"/>
    <property type="match status" value="4"/>
</dbReference>
<evidence type="ECO:0000256" key="9">
    <source>
        <dbReference type="PROSITE-ProRule" id="PRU00124"/>
    </source>
</evidence>
<dbReference type="PROSITE" id="PS50068">
    <property type="entry name" value="LDLRA_2"/>
    <property type="match status" value="4"/>
</dbReference>
<protein>
    <submittedName>
        <fullName evidence="11">Low-density lipoprotein receptor-related protein</fullName>
    </submittedName>
</protein>
<comment type="caution">
    <text evidence="11">The sequence shown here is derived from an EMBL/GenBank/DDBJ whole genome shotgun (WGS) entry which is preliminary data.</text>
</comment>
<feature type="disulfide bond" evidence="9">
    <location>
        <begin position="484"/>
        <end position="499"/>
    </location>
</feature>
<dbReference type="Pfam" id="PF00057">
    <property type="entry name" value="Ldl_recept_a"/>
    <property type="match status" value="3"/>
</dbReference>
<evidence type="ECO:0000256" key="6">
    <source>
        <dbReference type="ARBA" id="ARBA00023136"/>
    </source>
</evidence>
<evidence type="ECO:0000313" key="12">
    <source>
        <dbReference type="Proteomes" id="UP001054837"/>
    </source>
</evidence>
<keyword evidence="3 10" id="KW-0812">Transmembrane</keyword>
<keyword evidence="4" id="KW-0677">Repeat</keyword>
<feature type="disulfide bond" evidence="9">
    <location>
        <begin position="544"/>
        <end position="556"/>
    </location>
</feature>
<evidence type="ECO:0000256" key="3">
    <source>
        <dbReference type="ARBA" id="ARBA00022692"/>
    </source>
</evidence>
<feature type="disulfide bond" evidence="9">
    <location>
        <begin position="465"/>
        <end position="477"/>
    </location>
</feature>
<evidence type="ECO:0000256" key="7">
    <source>
        <dbReference type="ARBA" id="ARBA00023157"/>
    </source>
</evidence>
<evidence type="ECO:0000256" key="5">
    <source>
        <dbReference type="ARBA" id="ARBA00022989"/>
    </source>
</evidence>
<dbReference type="PANTHER" id="PTHR39069">
    <property type="entry name" value="ECDYSONE-INDUCIBLE GENE E1, ISOFORM A"/>
    <property type="match status" value="1"/>
</dbReference>
<organism evidence="11 12">
    <name type="scientific">Caerostris darwini</name>
    <dbReference type="NCBI Taxonomy" id="1538125"/>
    <lineage>
        <taxon>Eukaryota</taxon>
        <taxon>Metazoa</taxon>
        <taxon>Ecdysozoa</taxon>
        <taxon>Arthropoda</taxon>
        <taxon>Chelicerata</taxon>
        <taxon>Arachnida</taxon>
        <taxon>Araneae</taxon>
        <taxon>Araneomorphae</taxon>
        <taxon>Entelegynae</taxon>
        <taxon>Araneoidea</taxon>
        <taxon>Araneidae</taxon>
        <taxon>Caerostris</taxon>
    </lineage>
</organism>
<name>A0AAV4SFD5_9ARAC</name>
<feature type="disulfide bond" evidence="9">
    <location>
        <begin position="593"/>
        <end position="611"/>
    </location>
</feature>